<dbReference type="Pfam" id="PF06902">
    <property type="entry name" value="Fer4_19"/>
    <property type="match status" value="1"/>
</dbReference>
<feature type="domain" description="Iron-binding zinc finger CDGSH type" evidence="5">
    <location>
        <begin position="197"/>
        <end position="240"/>
    </location>
</feature>
<reference evidence="6 7" key="1">
    <citation type="submission" date="2012-01" db="EMBL/GenBank/DDBJ databases">
        <title>The Genome Sequence of Odoribacter laneus YIT 12061.</title>
        <authorList>
            <consortium name="The Broad Institute Genome Sequencing Platform"/>
            <person name="Earl A."/>
            <person name="Ward D."/>
            <person name="Feldgarden M."/>
            <person name="Gevers D."/>
            <person name="Morotomi M."/>
            <person name="Young S.K."/>
            <person name="Zeng Q."/>
            <person name="Gargeya S."/>
            <person name="Fitzgerald M."/>
            <person name="Haas B."/>
            <person name="Abouelleil A."/>
            <person name="Alvarado L."/>
            <person name="Arachchi H.M."/>
            <person name="Berlin A."/>
            <person name="Chapman S.B."/>
            <person name="Gearin G."/>
            <person name="Goldberg J."/>
            <person name="Griggs A."/>
            <person name="Gujja S."/>
            <person name="Hansen M."/>
            <person name="Heiman D."/>
            <person name="Howarth C."/>
            <person name="Larimer J."/>
            <person name="Lui A."/>
            <person name="MacDonald P.J.P."/>
            <person name="McCowen C."/>
            <person name="Montmayeur A."/>
            <person name="Murphy C."/>
            <person name="Neiman D."/>
            <person name="Pearson M."/>
            <person name="Priest M."/>
            <person name="Roberts A."/>
            <person name="Saif S."/>
            <person name="Shea T."/>
            <person name="Sisk P."/>
            <person name="Stolte C."/>
            <person name="Sykes S."/>
            <person name="Wortman J."/>
            <person name="Nusbaum C."/>
            <person name="Birren B."/>
        </authorList>
    </citation>
    <scope>NUCLEOTIDE SEQUENCE [LARGE SCALE GENOMIC DNA]</scope>
    <source>
        <strain evidence="6 7">YIT 12061</strain>
    </source>
</reference>
<dbReference type="HOGENOM" id="CLU_1233392_0_0_10"/>
<evidence type="ECO:0000313" key="7">
    <source>
        <dbReference type="Proteomes" id="UP000004892"/>
    </source>
</evidence>
<proteinExistence type="predicted"/>
<dbReference type="SMART" id="SM00704">
    <property type="entry name" value="ZnF_CDGSH"/>
    <property type="match status" value="2"/>
</dbReference>
<dbReference type="STRING" id="742817.HMPREF9449_02595"/>
<dbReference type="InterPro" id="IPR016548">
    <property type="entry name" value="UCP009180"/>
</dbReference>
<dbReference type="eggNOG" id="COG3369">
    <property type="taxonomic scope" value="Bacteria"/>
</dbReference>
<accession>H1DK09</accession>
<sequence length="248" mass="28353">MERENFHIEPGAPMFNKGYSIIIDTKGPYFVYGKPTLRQEFIVPNAEGEAWEYKTGITYKVDHEPMVLCRCGHSQTKPFCDGSHTQIDWDPTLSADRKPLLDNVEISEGEELQLLDNKTYCVHARFCMAKGTVWHLVEQSNRPEAQELTIRETFHCPSGRLKLRDKKKDEFLEPRLEPSLSLIEDPQKNCSGPIWVKGGIPMEDSECTPYEIRNRVTLCRCGNSHNKPYCDGSHMRTQFSDGQPGLTS</sequence>
<dbReference type="EMBL" id="ADMC01000028">
    <property type="protein sequence ID" value="EHP45623.1"/>
    <property type="molecule type" value="Genomic_DNA"/>
</dbReference>
<dbReference type="PANTHER" id="PTHR46491">
    <property type="entry name" value="CDGSH IRON SULFUR DOMAIN PROTEIN HOMOLOG"/>
    <property type="match status" value="1"/>
</dbReference>
<dbReference type="PATRIC" id="fig|742817.3.peg.2778"/>
<dbReference type="PANTHER" id="PTHR46491:SF3">
    <property type="entry name" value="CDGSH IRON-SULFUR DOMAIN-CONTAINING PROTEIN 3, MITOCHONDRIAL"/>
    <property type="match status" value="1"/>
</dbReference>
<dbReference type="InterPro" id="IPR010693">
    <property type="entry name" value="Divergent_4Fe-4S_mono-cluster"/>
</dbReference>
<feature type="domain" description="Iron-binding zinc finger CDGSH type" evidence="5">
    <location>
        <begin position="54"/>
        <end position="90"/>
    </location>
</feature>
<keyword evidence="3" id="KW-0408">Iron</keyword>
<dbReference type="InterPro" id="IPR018967">
    <property type="entry name" value="FeS-contain_CDGSH-typ"/>
</dbReference>
<dbReference type="RefSeq" id="WP_009137739.1">
    <property type="nucleotide sequence ID" value="NZ_JH594597.1"/>
</dbReference>
<evidence type="ECO:0000256" key="1">
    <source>
        <dbReference type="ARBA" id="ARBA00022714"/>
    </source>
</evidence>
<evidence type="ECO:0000313" key="6">
    <source>
        <dbReference type="EMBL" id="EHP45623.1"/>
    </source>
</evidence>
<protein>
    <recommendedName>
        <fullName evidence="5">Iron-binding zinc finger CDGSH type domain-containing protein</fullName>
    </recommendedName>
</protein>
<dbReference type="GO" id="GO:0005737">
    <property type="term" value="C:cytoplasm"/>
    <property type="evidence" value="ECO:0007669"/>
    <property type="project" value="UniProtKB-ARBA"/>
</dbReference>
<dbReference type="Pfam" id="PF09360">
    <property type="entry name" value="zf-CDGSH"/>
    <property type="match status" value="2"/>
</dbReference>
<gene>
    <name evidence="6" type="ORF">HMPREF9449_02595</name>
</gene>
<evidence type="ECO:0000256" key="2">
    <source>
        <dbReference type="ARBA" id="ARBA00022723"/>
    </source>
</evidence>
<keyword evidence="4" id="KW-0411">Iron-sulfur</keyword>
<evidence type="ECO:0000259" key="5">
    <source>
        <dbReference type="SMART" id="SM00704"/>
    </source>
</evidence>
<comment type="caution">
    <text evidence="6">The sequence shown here is derived from an EMBL/GenBank/DDBJ whole genome shotgun (WGS) entry which is preliminary data.</text>
</comment>
<keyword evidence="7" id="KW-1185">Reference proteome</keyword>
<keyword evidence="2" id="KW-0479">Metal-binding</keyword>
<dbReference type="Proteomes" id="UP000004892">
    <property type="component" value="Unassembled WGS sequence"/>
</dbReference>
<dbReference type="AlphaFoldDB" id="H1DK09"/>
<dbReference type="GO" id="GO:0046872">
    <property type="term" value="F:metal ion binding"/>
    <property type="evidence" value="ECO:0007669"/>
    <property type="project" value="UniProtKB-KW"/>
</dbReference>
<dbReference type="GO" id="GO:0051537">
    <property type="term" value="F:2 iron, 2 sulfur cluster binding"/>
    <property type="evidence" value="ECO:0007669"/>
    <property type="project" value="UniProtKB-KW"/>
</dbReference>
<dbReference type="PIRSF" id="PIRSF009180">
    <property type="entry name" value="UCP009180"/>
    <property type="match status" value="1"/>
</dbReference>
<evidence type="ECO:0000256" key="3">
    <source>
        <dbReference type="ARBA" id="ARBA00023004"/>
    </source>
</evidence>
<keyword evidence="1" id="KW-0001">2Fe-2S</keyword>
<dbReference type="Gene3D" id="3.40.5.90">
    <property type="entry name" value="CDGSH iron-sulfur domain, mitoNEET-type"/>
    <property type="match status" value="2"/>
</dbReference>
<name>H1DK09_9BACT</name>
<evidence type="ECO:0000256" key="4">
    <source>
        <dbReference type="ARBA" id="ARBA00023014"/>
    </source>
</evidence>
<dbReference type="InterPro" id="IPR052950">
    <property type="entry name" value="CISD"/>
</dbReference>
<dbReference type="InterPro" id="IPR042216">
    <property type="entry name" value="MitoNEET_CISD"/>
</dbReference>
<organism evidence="6 7">
    <name type="scientific">Odoribacter laneus YIT 12061</name>
    <dbReference type="NCBI Taxonomy" id="742817"/>
    <lineage>
        <taxon>Bacteria</taxon>
        <taxon>Pseudomonadati</taxon>
        <taxon>Bacteroidota</taxon>
        <taxon>Bacteroidia</taxon>
        <taxon>Bacteroidales</taxon>
        <taxon>Odoribacteraceae</taxon>
        <taxon>Odoribacter</taxon>
    </lineage>
</organism>
<dbReference type="GeneID" id="98070130"/>